<gene>
    <name evidence="17" type="primary">8239800</name>
    <name evidence="16" type="ORF">Phum_PHUM615330</name>
</gene>
<dbReference type="PANTHER" id="PTHR10340">
    <property type="entry name" value="SPHINGOMYELIN PHOSPHODIESTERASE"/>
    <property type="match status" value="1"/>
</dbReference>
<feature type="binding site" evidence="13">
    <location>
        <position position="229"/>
    </location>
    <ligand>
        <name>Zn(2+)</name>
        <dbReference type="ChEBI" id="CHEBI:29105"/>
        <label>1</label>
    </ligand>
</feature>
<dbReference type="InterPro" id="IPR041805">
    <property type="entry name" value="ASMase/PPN1_MPP"/>
</dbReference>
<dbReference type="EMBL" id="AAZO01007522">
    <property type="status" value="NOT_ANNOTATED_CDS"/>
    <property type="molecule type" value="Genomic_DNA"/>
</dbReference>
<evidence type="ECO:0000256" key="8">
    <source>
        <dbReference type="ARBA" id="ARBA00023157"/>
    </source>
</evidence>
<dbReference type="GO" id="GO:0016798">
    <property type="term" value="F:hydrolase activity, acting on glycosyl bonds"/>
    <property type="evidence" value="ECO:0007669"/>
    <property type="project" value="UniProtKB-KW"/>
</dbReference>
<evidence type="ECO:0000256" key="2">
    <source>
        <dbReference type="ARBA" id="ARBA00008234"/>
    </source>
</evidence>
<feature type="binding site" evidence="13">
    <location>
        <position position="159"/>
    </location>
    <ligand>
        <name>Zn(2+)</name>
        <dbReference type="ChEBI" id="CHEBI:29105"/>
        <label>1</label>
    </ligand>
</feature>
<dbReference type="GO" id="GO:0005615">
    <property type="term" value="C:extracellular space"/>
    <property type="evidence" value="ECO:0007669"/>
    <property type="project" value="TreeGrafter"/>
</dbReference>
<reference evidence="16" key="1">
    <citation type="submission" date="2007-04" db="EMBL/GenBank/DDBJ databases">
        <title>Annotation of Pediculus humanus corporis strain USDA.</title>
        <authorList>
            <person name="Kirkness E."/>
            <person name="Hannick L."/>
            <person name="Hass B."/>
            <person name="Bruggner R."/>
            <person name="Lawson D."/>
            <person name="Bidwell S."/>
            <person name="Joardar V."/>
            <person name="Caler E."/>
            <person name="Walenz B."/>
            <person name="Inman J."/>
            <person name="Schobel S."/>
            <person name="Galinsky K."/>
            <person name="Amedeo P."/>
            <person name="Strausberg R."/>
        </authorList>
    </citation>
    <scope>NUCLEOTIDE SEQUENCE</scope>
    <source>
        <strain evidence="16">USDA</strain>
    </source>
</reference>
<keyword evidence="6 12" id="KW-0378">Hydrolase</keyword>
<accession>E0W445</accession>
<dbReference type="CTD" id="8239800"/>
<dbReference type="SMART" id="SM00741">
    <property type="entry name" value="SapB"/>
    <property type="match status" value="1"/>
</dbReference>
<feature type="binding site" evidence="13">
    <location>
        <position position="229"/>
    </location>
    <ligand>
        <name>Zn(2+)</name>
        <dbReference type="ChEBI" id="CHEBI:29105"/>
        <label>2</label>
    </ligand>
</feature>
<keyword evidence="7 13" id="KW-0862">Zinc</keyword>
<dbReference type="PROSITE" id="PS50015">
    <property type="entry name" value="SAP_B"/>
    <property type="match status" value="1"/>
</dbReference>
<keyword evidence="18" id="KW-1185">Reference proteome</keyword>
<dbReference type="OMA" id="CYMKKIY"/>
<evidence type="ECO:0000256" key="10">
    <source>
        <dbReference type="ARBA" id="ARBA00023295"/>
    </source>
</evidence>
<evidence type="ECO:0000256" key="12">
    <source>
        <dbReference type="PIRNR" id="PIRNR000948"/>
    </source>
</evidence>
<dbReference type="KEGG" id="phu:Phum_PHUM615330"/>
<dbReference type="Pfam" id="PF00149">
    <property type="entry name" value="Metallophos"/>
    <property type="match status" value="1"/>
</dbReference>
<evidence type="ECO:0000313" key="16">
    <source>
        <dbReference type="EMBL" id="EEB20401.1"/>
    </source>
</evidence>
<dbReference type="InParanoid" id="E0W445"/>
<evidence type="ECO:0000256" key="1">
    <source>
        <dbReference type="ARBA" id="ARBA00004613"/>
    </source>
</evidence>
<dbReference type="InterPro" id="IPR011160">
    <property type="entry name" value="Sphingomy_PDE"/>
</dbReference>
<dbReference type="InterPro" id="IPR029052">
    <property type="entry name" value="Metallo-depent_PP-like"/>
</dbReference>
<dbReference type="STRING" id="121224.E0W445"/>
<evidence type="ECO:0000313" key="17">
    <source>
        <dbReference type="EnsemblMetazoa" id="PHUM615330-PA"/>
    </source>
</evidence>
<sequence>MEVVHPDEALTFLLTSLDVTGCSCPVCCSEKNEENSAPECIGCMSGFYLIRYYTMREKPIWEIKKVLEKFCVTLNFGKSNFCKDYINEFGDVMITIVKNTTNTAQEVCSFVYNLKCGNGDVNGHRWHLKIPGGKPPIVQHPVPKENTPKLKVLQITDTHYDPLYKEGTRDVCDDWLCCRVESGKPKINESAAGMWGGWKCDIPEKTLDSFLNHVNSTQGPFDYILWTGDIPAHATWKQTKEESIYMLRSTVKKILKYFPETPIFPALGNHEASPPNLYPSPILNIPEVNSWLYDELARQWSLMLPKSSLKTVKYGAFYVAPVRPNLKIISLNTNFCYSSNWWLILNSTDPGDMLKWFINELKEAEDKNIKVHVIGHIPPGYIDCLKIWGKNFYDIISRFENTVTAQFYGHTHWDEIEIYYDSETSKRPISVGYVGPSLTTFAYGNPGYRIYTIDGDHNETFYDVVDYECWIMNLKKSNIQRKPIWEKLYAAKSDYELNSLLPVDWNKFYERLKTDDDLMEIYDRHYTKDYPYKPKCDHECKRGHLFDIRSGVQYGPPQI</sequence>
<dbReference type="EC" id="3.1.4.12" evidence="12"/>
<dbReference type="GO" id="GO:0046872">
    <property type="term" value="F:metal ion binding"/>
    <property type="evidence" value="ECO:0007669"/>
    <property type="project" value="UniProtKB-KW"/>
</dbReference>
<dbReference type="EnsemblMetazoa" id="PHUM615330-RA">
    <property type="protein sequence ID" value="PHUM615330-PA"/>
    <property type="gene ID" value="PHUM615330"/>
</dbReference>
<feature type="binding site" evidence="13">
    <location>
        <position position="269"/>
    </location>
    <ligand>
        <name>Zn(2+)</name>
        <dbReference type="ChEBI" id="CHEBI:29105"/>
        <label>2</label>
    </ligand>
</feature>
<keyword evidence="10 12" id="KW-0326">Glycosidase</keyword>
<feature type="disulfide bond" evidence="14">
    <location>
        <begin position="40"/>
        <end position="116"/>
    </location>
</feature>
<evidence type="ECO:0000256" key="3">
    <source>
        <dbReference type="ARBA" id="ARBA00022525"/>
    </source>
</evidence>
<evidence type="ECO:0000256" key="7">
    <source>
        <dbReference type="ARBA" id="ARBA00022833"/>
    </source>
</evidence>
<dbReference type="GO" id="GO:0006685">
    <property type="term" value="P:sphingomyelin catabolic process"/>
    <property type="evidence" value="ECO:0007669"/>
    <property type="project" value="UniProtKB-UniRule"/>
</dbReference>
<dbReference type="VEuPathDB" id="VectorBase:PHUM615330"/>
<evidence type="ECO:0000256" key="6">
    <source>
        <dbReference type="ARBA" id="ARBA00022801"/>
    </source>
</evidence>
<dbReference type="GeneID" id="8239800"/>
<evidence type="ECO:0000256" key="11">
    <source>
        <dbReference type="ARBA" id="ARBA00047268"/>
    </source>
</evidence>
<reference evidence="16" key="2">
    <citation type="submission" date="2007-04" db="EMBL/GenBank/DDBJ databases">
        <title>The genome of the human body louse.</title>
        <authorList>
            <consortium name="The Human Body Louse Genome Consortium"/>
            <person name="Kirkness E."/>
            <person name="Walenz B."/>
            <person name="Hass B."/>
            <person name="Bruggner R."/>
            <person name="Strausberg R."/>
        </authorList>
    </citation>
    <scope>NUCLEOTIDE SEQUENCE</scope>
    <source>
        <strain evidence="16">USDA</strain>
    </source>
</reference>
<dbReference type="PIRSF" id="PIRSF000948">
    <property type="entry name" value="Sphingomy_PDE"/>
    <property type="match status" value="1"/>
</dbReference>
<proteinExistence type="inferred from homology"/>
<comment type="catalytic activity">
    <reaction evidence="11">
        <text>a sphingomyelin + H2O = phosphocholine + an N-acylsphing-4-enine + H(+)</text>
        <dbReference type="Rhea" id="RHEA:19253"/>
        <dbReference type="ChEBI" id="CHEBI:15377"/>
        <dbReference type="ChEBI" id="CHEBI:15378"/>
        <dbReference type="ChEBI" id="CHEBI:17636"/>
        <dbReference type="ChEBI" id="CHEBI:52639"/>
        <dbReference type="ChEBI" id="CHEBI:295975"/>
        <dbReference type="EC" id="3.1.4.12"/>
    </reaction>
    <physiologicalReaction direction="left-to-right" evidence="11">
        <dbReference type="Rhea" id="RHEA:19254"/>
    </physiologicalReaction>
</comment>
<keyword evidence="5" id="KW-0732">Signal</keyword>
<keyword evidence="8 14" id="KW-1015">Disulfide bond</keyword>
<comment type="similarity">
    <text evidence="2 12">Belongs to the acid sphingomyelinase family.</text>
</comment>
<reference evidence="17" key="3">
    <citation type="submission" date="2020-05" db="UniProtKB">
        <authorList>
            <consortium name="EnsemblMetazoa"/>
        </authorList>
    </citation>
    <scope>IDENTIFICATION</scope>
    <source>
        <strain evidence="17">USDA</strain>
    </source>
</reference>
<comment type="function">
    <text evidence="12">Converts sphingomyelin to ceramide.</text>
</comment>
<dbReference type="SUPFAM" id="SSF56300">
    <property type="entry name" value="Metallo-dependent phosphatases"/>
    <property type="match status" value="1"/>
</dbReference>
<feature type="disulfide bond" evidence="14">
    <location>
        <begin position="43"/>
        <end position="108"/>
    </location>
</feature>
<dbReference type="AlphaFoldDB" id="E0W445"/>
<name>E0W445_PEDHC</name>
<dbReference type="GO" id="GO:0061750">
    <property type="term" value="F:acid sphingomyelin phosphodiesterase activity"/>
    <property type="evidence" value="ECO:0007669"/>
    <property type="project" value="TreeGrafter"/>
</dbReference>
<dbReference type="InterPro" id="IPR004843">
    <property type="entry name" value="Calcineurin-like_PHP"/>
</dbReference>
<dbReference type="InterPro" id="IPR008139">
    <property type="entry name" value="SaposinB_dom"/>
</dbReference>
<feature type="disulfide bond" evidence="14">
    <location>
        <begin position="336"/>
        <end position="384"/>
    </location>
</feature>
<evidence type="ECO:0000256" key="9">
    <source>
        <dbReference type="ARBA" id="ARBA00023180"/>
    </source>
</evidence>
<organism>
    <name type="scientific">Pediculus humanus subsp. corporis</name>
    <name type="common">Body louse</name>
    <dbReference type="NCBI Taxonomy" id="121224"/>
    <lineage>
        <taxon>Eukaryota</taxon>
        <taxon>Metazoa</taxon>
        <taxon>Ecdysozoa</taxon>
        <taxon>Arthropoda</taxon>
        <taxon>Hexapoda</taxon>
        <taxon>Insecta</taxon>
        <taxon>Pterygota</taxon>
        <taxon>Neoptera</taxon>
        <taxon>Paraneoptera</taxon>
        <taxon>Psocodea</taxon>
        <taxon>Troctomorpha</taxon>
        <taxon>Phthiraptera</taxon>
        <taxon>Anoplura</taxon>
        <taxon>Pediculidae</taxon>
        <taxon>Pediculus</taxon>
    </lineage>
</organism>
<keyword evidence="4 13" id="KW-0479">Metal-binding</keyword>
<feature type="domain" description="Saposin B-type" evidence="15">
    <location>
        <begin position="36"/>
        <end position="120"/>
    </location>
</feature>
<evidence type="ECO:0000256" key="4">
    <source>
        <dbReference type="ARBA" id="ARBA00022723"/>
    </source>
</evidence>
<dbReference type="RefSeq" id="XP_002433139.1">
    <property type="nucleotide sequence ID" value="XM_002433094.1"/>
</dbReference>
<feature type="binding site" evidence="13">
    <location>
        <position position="376"/>
    </location>
    <ligand>
        <name>Zn(2+)</name>
        <dbReference type="ChEBI" id="CHEBI:29105"/>
        <label>2</label>
    </ligand>
</feature>
<dbReference type="EMBL" id="DS235886">
    <property type="protein sequence ID" value="EEB20401.1"/>
    <property type="molecule type" value="Genomic_DNA"/>
</dbReference>
<keyword evidence="9" id="KW-0325">Glycoprotein</keyword>
<dbReference type="Gene3D" id="1.10.225.10">
    <property type="entry name" value="Saposin-like"/>
    <property type="match status" value="1"/>
</dbReference>
<feature type="binding site" evidence="13">
    <location>
        <position position="157"/>
    </location>
    <ligand>
        <name>Zn(2+)</name>
        <dbReference type="ChEBI" id="CHEBI:29105"/>
        <label>1</label>
    </ligand>
</feature>
<evidence type="ECO:0000256" key="13">
    <source>
        <dbReference type="PIRSR" id="PIRSR000948-1"/>
    </source>
</evidence>
<evidence type="ECO:0000256" key="14">
    <source>
        <dbReference type="PIRSR" id="PIRSR000948-2"/>
    </source>
</evidence>
<dbReference type="Proteomes" id="UP000009046">
    <property type="component" value="Unassembled WGS sequence"/>
</dbReference>
<feature type="disulfide bond" evidence="14">
    <location>
        <begin position="536"/>
        <end position="540"/>
    </location>
</feature>
<comment type="cofactor">
    <cofactor evidence="13">
        <name>Zn(2+)</name>
        <dbReference type="ChEBI" id="CHEBI:29105"/>
    </cofactor>
    <text evidence="13">Binds 2 Zn(2+) ions per subunit.</text>
</comment>
<feature type="disulfide bond" evidence="14">
    <location>
        <begin position="172"/>
        <end position="177"/>
    </location>
</feature>
<evidence type="ECO:0000313" key="18">
    <source>
        <dbReference type="Proteomes" id="UP000009046"/>
    </source>
</evidence>
<evidence type="ECO:0000259" key="15">
    <source>
        <dbReference type="PROSITE" id="PS50015"/>
    </source>
</evidence>
<dbReference type="eggNOG" id="KOG3770">
    <property type="taxonomic scope" value="Eukaryota"/>
</dbReference>
<comment type="subcellular location">
    <subcellularLocation>
        <location evidence="1">Secreted</location>
    </subcellularLocation>
</comment>
<feature type="disulfide bond" evidence="14">
    <location>
        <begin position="178"/>
        <end position="200"/>
    </location>
</feature>
<feature type="binding site" evidence="13">
    <location>
        <position position="410"/>
    </location>
    <ligand>
        <name>Zn(2+)</name>
        <dbReference type="ChEBI" id="CHEBI:29105"/>
        <label>2</label>
    </ligand>
</feature>
<dbReference type="Gene3D" id="3.60.21.10">
    <property type="match status" value="1"/>
</dbReference>
<evidence type="ECO:0000256" key="5">
    <source>
        <dbReference type="ARBA" id="ARBA00022729"/>
    </source>
</evidence>
<dbReference type="SUPFAM" id="SSF47862">
    <property type="entry name" value="Saposin"/>
    <property type="match status" value="1"/>
</dbReference>
<dbReference type="GO" id="GO:0046513">
    <property type="term" value="P:ceramide biosynthetic process"/>
    <property type="evidence" value="ECO:0007669"/>
    <property type="project" value="TreeGrafter"/>
</dbReference>
<dbReference type="GO" id="GO:0005764">
    <property type="term" value="C:lysosome"/>
    <property type="evidence" value="ECO:0007669"/>
    <property type="project" value="TreeGrafter"/>
</dbReference>
<protein>
    <recommendedName>
        <fullName evidence="12">Sphingomyelin phosphodiesterase</fullName>
        <ecNumber evidence="12">3.1.4.12</ecNumber>
    </recommendedName>
</protein>
<dbReference type="OrthoDB" id="282973at2759"/>
<feature type="disulfide bond" evidence="14">
    <location>
        <begin position="71"/>
        <end position="82"/>
    </location>
</feature>
<dbReference type="InterPro" id="IPR011001">
    <property type="entry name" value="Saposin-like"/>
</dbReference>
<keyword evidence="3" id="KW-0964">Secreted</keyword>
<dbReference type="GO" id="GO:0016020">
    <property type="term" value="C:membrane"/>
    <property type="evidence" value="ECO:0007669"/>
    <property type="project" value="GOC"/>
</dbReference>
<feature type="binding site" evidence="13">
    <location>
        <position position="412"/>
    </location>
    <ligand>
        <name>Zn(2+)</name>
        <dbReference type="ChEBI" id="CHEBI:29105"/>
        <label>1</label>
    </ligand>
</feature>
<dbReference type="PANTHER" id="PTHR10340:SF34">
    <property type="entry name" value="SPHINGOMYELIN PHOSPHODIESTERASE"/>
    <property type="match status" value="1"/>
</dbReference>
<dbReference type="CDD" id="cd00842">
    <property type="entry name" value="MPP_ASMase"/>
    <property type="match status" value="1"/>
</dbReference>
<dbReference type="HOGENOM" id="CLU_014743_3_0_1"/>